<gene>
    <name evidence="1" type="ORF">UFOPK2625_01323</name>
    <name evidence="2" type="ORF">UFOPK4043_00339</name>
    <name evidence="3" type="ORF">UFOPK4092_00629</name>
</gene>
<name>A0A6J7P510_9ZZZZ</name>
<dbReference type="EMBL" id="CAFBPA010000032">
    <property type="protein sequence ID" value="CAB4998309.1"/>
    <property type="molecule type" value="Genomic_DNA"/>
</dbReference>
<dbReference type="AlphaFoldDB" id="A0A6J7P510"/>
<protein>
    <submittedName>
        <fullName evidence="2">Unannotated protein</fullName>
    </submittedName>
</protein>
<organism evidence="2">
    <name type="scientific">freshwater metagenome</name>
    <dbReference type="NCBI Taxonomy" id="449393"/>
    <lineage>
        <taxon>unclassified sequences</taxon>
        <taxon>metagenomes</taxon>
        <taxon>ecological metagenomes</taxon>
    </lineage>
</organism>
<sequence>MPSVEVSAPVSSVASDRMVLGVGWVRPGAGGIGGTLDPAGYCDVPSPACAIFCFEGHEE</sequence>
<accession>A0A6J7P510</accession>
<dbReference type="EMBL" id="CAEZXZ010000245">
    <property type="protein sequence ID" value="CAB4717065.1"/>
    <property type="molecule type" value="Genomic_DNA"/>
</dbReference>
<reference evidence="2" key="1">
    <citation type="submission" date="2020-05" db="EMBL/GenBank/DDBJ databases">
        <authorList>
            <person name="Chiriac C."/>
            <person name="Salcher M."/>
            <person name="Ghai R."/>
            <person name="Kavagutti S V."/>
        </authorList>
    </citation>
    <scope>NUCLEOTIDE SEQUENCE</scope>
</reference>
<dbReference type="EMBL" id="CAFBPJ010000054">
    <property type="protein sequence ID" value="CAB5015544.1"/>
    <property type="molecule type" value="Genomic_DNA"/>
</dbReference>
<proteinExistence type="predicted"/>
<evidence type="ECO:0000313" key="2">
    <source>
        <dbReference type="EMBL" id="CAB4998309.1"/>
    </source>
</evidence>
<evidence type="ECO:0000313" key="1">
    <source>
        <dbReference type="EMBL" id="CAB4717065.1"/>
    </source>
</evidence>
<evidence type="ECO:0000313" key="3">
    <source>
        <dbReference type="EMBL" id="CAB5015544.1"/>
    </source>
</evidence>